<dbReference type="PROSITE" id="PS50943">
    <property type="entry name" value="HTH_CROC1"/>
    <property type="match status" value="1"/>
</dbReference>
<sequence length="106" mass="12223">MPIGEQIKDRREALAWSREELAQVVNGSVQQVSRWEKGISYPNIKQLIAISDRLELSLDNLIKSDPKLQKTIQIDKNAKEASDYLRISLIFSFTYMILFSFAALFM</sequence>
<dbReference type="RefSeq" id="WP_014568954.1">
    <property type="nucleotide sequence ID" value="NC_013198.1"/>
</dbReference>
<dbReference type="EMBL" id="AP011548">
    <property type="protein sequence ID" value="BAI40644.1"/>
    <property type="molecule type" value="Genomic_DNA"/>
</dbReference>
<dbReference type="Proteomes" id="UP000002067">
    <property type="component" value="Chromosome"/>
</dbReference>
<dbReference type="SMART" id="SM00530">
    <property type="entry name" value="HTH_XRE"/>
    <property type="match status" value="1"/>
</dbReference>
<dbReference type="KEGG" id="lrg:LRHM_0117"/>
<dbReference type="Gene3D" id="1.10.260.40">
    <property type="entry name" value="lambda repressor-like DNA-binding domains"/>
    <property type="match status" value="1"/>
</dbReference>
<evidence type="ECO:0000313" key="2">
    <source>
        <dbReference type="EMBL" id="BAI40644.1"/>
    </source>
</evidence>
<protein>
    <submittedName>
        <fullName evidence="2">Uncharacterized protein</fullName>
    </submittedName>
</protein>
<dbReference type="GO" id="GO:0003677">
    <property type="term" value="F:DNA binding"/>
    <property type="evidence" value="ECO:0007669"/>
    <property type="project" value="UniProtKB-KW"/>
</dbReference>
<dbReference type="InterPro" id="IPR001387">
    <property type="entry name" value="Cro/C1-type_HTH"/>
</dbReference>
<evidence type="ECO:0000313" key="3">
    <source>
        <dbReference type="Proteomes" id="UP000002067"/>
    </source>
</evidence>
<dbReference type="Pfam" id="PF01381">
    <property type="entry name" value="HTH_3"/>
    <property type="match status" value="1"/>
</dbReference>
<proteinExistence type="predicted"/>
<dbReference type="AlphaFoldDB" id="A0A830TYX9"/>
<dbReference type="PANTHER" id="PTHR46558:SF15">
    <property type="entry name" value="HELIX-TURN-HELIX DOMAIN PROTEIN"/>
    <property type="match status" value="1"/>
</dbReference>
<organism evidence="2 3">
    <name type="scientific">Lacticaseibacillus rhamnosus (strain ATCC 53103 / LMG 18243 / GG)</name>
    <name type="common">Lactobacillus rhamnosus</name>
    <dbReference type="NCBI Taxonomy" id="568703"/>
    <lineage>
        <taxon>Bacteria</taxon>
        <taxon>Bacillati</taxon>
        <taxon>Bacillota</taxon>
        <taxon>Bacilli</taxon>
        <taxon>Lactobacillales</taxon>
        <taxon>Lactobacillaceae</taxon>
        <taxon>Lacticaseibacillus</taxon>
    </lineage>
</organism>
<dbReference type="InterPro" id="IPR010982">
    <property type="entry name" value="Lambda_DNA-bd_dom_sf"/>
</dbReference>
<dbReference type="PANTHER" id="PTHR46558">
    <property type="entry name" value="TRACRIPTIONAL REGULATORY PROTEIN-RELATED-RELATED"/>
    <property type="match status" value="1"/>
</dbReference>
<keyword evidence="1" id="KW-0238">DNA-binding</keyword>
<dbReference type="SUPFAM" id="SSF47413">
    <property type="entry name" value="lambda repressor-like DNA-binding domains"/>
    <property type="match status" value="1"/>
</dbReference>
<dbReference type="CDD" id="cd00093">
    <property type="entry name" value="HTH_XRE"/>
    <property type="match status" value="1"/>
</dbReference>
<gene>
    <name evidence="2" type="ordered locus">LRHM_0117</name>
</gene>
<evidence type="ECO:0000256" key="1">
    <source>
        <dbReference type="ARBA" id="ARBA00023125"/>
    </source>
</evidence>
<reference evidence="2 3" key="1">
    <citation type="journal article" date="2009" name="J. Bacteriol.">
        <title>Complete genome sequence of the probiotic Lactobacillus rhamnosus ATCC 53103.</title>
        <authorList>
            <person name="Morita H."/>
            <person name="Toh H."/>
            <person name="Oshima K."/>
            <person name="Murakami M."/>
            <person name="Taylor T.D."/>
            <person name="Igimi S."/>
            <person name="Hattori M."/>
        </authorList>
    </citation>
    <scope>NUCLEOTIDE SEQUENCE [LARGE SCALE GENOMIC DNA]</scope>
    <source>
        <strain evidence="3">ATCC 53103 / LMG 18243 / GG [Tokyo]</strain>
    </source>
</reference>
<accession>A0A830TYX9</accession>
<name>A0A830TYX9_LACRG</name>
<dbReference type="KEGG" id="lrh:LGG_00117"/>